<dbReference type="EMBL" id="LDUG01000020">
    <property type="protein sequence ID" value="KVW96231.1"/>
    <property type="molecule type" value="Genomic_DNA"/>
</dbReference>
<comment type="caution">
    <text evidence="1">The sequence shown here is derived from an EMBL/GenBank/DDBJ whole genome shotgun (WGS) entry which is preliminary data.</text>
</comment>
<dbReference type="Proteomes" id="UP000064243">
    <property type="component" value="Unassembled WGS sequence"/>
</dbReference>
<protein>
    <submittedName>
        <fullName evidence="1">Uncharacterized protein</fullName>
    </submittedName>
</protein>
<dbReference type="STRING" id="1123392.GCA_000376425_00656"/>
<proteinExistence type="predicted"/>
<reference evidence="1 2" key="1">
    <citation type="journal article" date="2015" name="Appl. Environ. Microbiol.">
        <title>Aerobic and Anaerobic Thiosulfate Oxidation by a Cold-Adapted, Subglacial Chemoautotroph.</title>
        <authorList>
            <person name="Harrold Z.R."/>
            <person name="Skidmore M.L."/>
            <person name="Hamilton T.L."/>
            <person name="Desch L."/>
            <person name="Amada K."/>
            <person name="van Gelder W."/>
            <person name="Glover K."/>
            <person name="Roden E.E."/>
            <person name="Boyd E.S."/>
        </authorList>
    </citation>
    <scope>NUCLEOTIDE SEQUENCE [LARGE SCALE GENOMIC DNA]</scope>
    <source>
        <strain evidence="1 2">RG</strain>
    </source>
</reference>
<keyword evidence="2" id="KW-1185">Reference proteome</keyword>
<dbReference type="OrthoDB" id="9792294at2"/>
<dbReference type="AlphaFoldDB" id="A0A106BPH8"/>
<accession>A0A106BPH8</accession>
<sequence length="148" mass="16507">MAEYNEDAYKLARKAYIEHSCPFERALLSCCVRCNRSRKLNLAEREAIACGDPAVREHCLTFYRALHDNAQFALKINPDAPWPFGKEIRAQCGGVRGLAEALAGAGDETTDIAATVLQGNEHFGGSAGYPYSEIMRTVVHYEPRKRRT</sequence>
<gene>
    <name evidence="1" type="ORF">ABW22_08040</name>
</gene>
<evidence type="ECO:0000313" key="1">
    <source>
        <dbReference type="EMBL" id="KVW96231.1"/>
    </source>
</evidence>
<evidence type="ECO:0000313" key="2">
    <source>
        <dbReference type="Proteomes" id="UP000064243"/>
    </source>
</evidence>
<name>A0A106BPH8_THIDE</name>
<dbReference type="RefSeq" id="WP_059754560.1">
    <property type="nucleotide sequence ID" value="NZ_LDUG01000020.1"/>
</dbReference>
<organism evidence="1 2">
    <name type="scientific">Thiobacillus denitrificans</name>
    <dbReference type="NCBI Taxonomy" id="36861"/>
    <lineage>
        <taxon>Bacteria</taxon>
        <taxon>Pseudomonadati</taxon>
        <taxon>Pseudomonadota</taxon>
        <taxon>Betaproteobacteria</taxon>
        <taxon>Nitrosomonadales</taxon>
        <taxon>Thiobacillaceae</taxon>
        <taxon>Thiobacillus</taxon>
    </lineage>
</organism>
<dbReference type="PATRIC" id="fig|36861.3.peg.1255"/>